<keyword evidence="2" id="KW-1185">Reference proteome</keyword>
<organism evidence="1 2">
    <name type="scientific">Datura stramonium</name>
    <name type="common">Jimsonweed</name>
    <name type="synonym">Common thornapple</name>
    <dbReference type="NCBI Taxonomy" id="4076"/>
    <lineage>
        <taxon>Eukaryota</taxon>
        <taxon>Viridiplantae</taxon>
        <taxon>Streptophyta</taxon>
        <taxon>Embryophyta</taxon>
        <taxon>Tracheophyta</taxon>
        <taxon>Spermatophyta</taxon>
        <taxon>Magnoliopsida</taxon>
        <taxon>eudicotyledons</taxon>
        <taxon>Gunneridae</taxon>
        <taxon>Pentapetalae</taxon>
        <taxon>asterids</taxon>
        <taxon>lamiids</taxon>
        <taxon>Solanales</taxon>
        <taxon>Solanaceae</taxon>
        <taxon>Solanoideae</taxon>
        <taxon>Datureae</taxon>
        <taxon>Datura</taxon>
    </lineage>
</organism>
<name>A0ABS8SZT8_DATST</name>
<sequence>MVQVWVSSSSCSRYEGLRPLSLMFEITNLTRLGPSGVAEEQICNLTFWTPVKMVKTCSTITRDQKATPTPTARPMIDDRDRYRDQEPPRFVATLVLQDTLVRMLSILEGVTQSSIFPRTPNGSHKRTIGQTPDQHPVLAYHTMTTGGSFQKMVNASKDDELMRSQEFGGSKEKRPVHAAVQAFEEGHLNKILIVHSRVLRGTPKNLPVMEGIQIILILLSKW</sequence>
<reference evidence="1 2" key="1">
    <citation type="journal article" date="2021" name="BMC Genomics">
        <title>Datura genome reveals duplications of psychoactive alkaloid biosynthetic genes and high mutation rate following tissue culture.</title>
        <authorList>
            <person name="Rajewski A."/>
            <person name="Carter-House D."/>
            <person name="Stajich J."/>
            <person name="Litt A."/>
        </authorList>
    </citation>
    <scope>NUCLEOTIDE SEQUENCE [LARGE SCALE GENOMIC DNA]</scope>
    <source>
        <strain evidence="1">AR-01</strain>
    </source>
</reference>
<evidence type="ECO:0000313" key="2">
    <source>
        <dbReference type="Proteomes" id="UP000823775"/>
    </source>
</evidence>
<dbReference type="Proteomes" id="UP000823775">
    <property type="component" value="Unassembled WGS sequence"/>
</dbReference>
<protein>
    <submittedName>
        <fullName evidence="1">Uncharacterized protein</fullName>
    </submittedName>
</protein>
<comment type="caution">
    <text evidence="1">The sequence shown here is derived from an EMBL/GenBank/DDBJ whole genome shotgun (WGS) entry which is preliminary data.</text>
</comment>
<evidence type="ECO:0000313" key="1">
    <source>
        <dbReference type="EMBL" id="MCD7464393.1"/>
    </source>
</evidence>
<gene>
    <name evidence="1" type="ORF">HAX54_052654</name>
</gene>
<proteinExistence type="predicted"/>
<accession>A0ABS8SZT8</accession>
<dbReference type="EMBL" id="JACEIK010000960">
    <property type="protein sequence ID" value="MCD7464393.1"/>
    <property type="molecule type" value="Genomic_DNA"/>
</dbReference>